<organism evidence="1 2">
    <name type="scientific">Elysia crispata</name>
    <name type="common">lettuce slug</name>
    <dbReference type="NCBI Taxonomy" id="231223"/>
    <lineage>
        <taxon>Eukaryota</taxon>
        <taxon>Metazoa</taxon>
        <taxon>Spiralia</taxon>
        <taxon>Lophotrochozoa</taxon>
        <taxon>Mollusca</taxon>
        <taxon>Gastropoda</taxon>
        <taxon>Heterobranchia</taxon>
        <taxon>Euthyneura</taxon>
        <taxon>Panpulmonata</taxon>
        <taxon>Sacoglossa</taxon>
        <taxon>Placobranchoidea</taxon>
        <taxon>Plakobranchidae</taxon>
        <taxon>Elysia</taxon>
    </lineage>
</organism>
<dbReference type="EMBL" id="JAWDGP010003640">
    <property type="protein sequence ID" value="KAK3772307.1"/>
    <property type="molecule type" value="Genomic_DNA"/>
</dbReference>
<gene>
    <name evidence="1" type="ORF">RRG08_011289</name>
</gene>
<comment type="caution">
    <text evidence="1">The sequence shown here is derived from an EMBL/GenBank/DDBJ whole genome shotgun (WGS) entry which is preliminary data.</text>
</comment>
<evidence type="ECO:0000313" key="2">
    <source>
        <dbReference type="Proteomes" id="UP001283361"/>
    </source>
</evidence>
<accession>A0AAE1DJ20</accession>
<protein>
    <submittedName>
        <fullName evidence="1">Uncharacterized protein</fullName>
    </submittedName>
</protein>
<dbReference type="Proteomes" id="UP001283361">
    <property type="component" value="Unassembled WGS sequence"/>
</dbReference>
<evidence type="ECO:0000313" key="1">
    <source>
        <dbReference type="EMBL" id="KAK3772307.1"/>
    </source>
</evidence>
<dbReference type="AlphaFoldDB" id="A0AAE1DJ20"/>
<name>A0AAE1DJ20_9GAST</name>
<reference evidence="1" key="1">
    <citation type="journal article" date="2023" name="G3 (Bethesda)">
        <title>A reference genome for the long-term kleptoplast-retaining sea slug Elysia crispata morphotype clarki.</title>
        <authorList>
            <person name="Eastman K.E."/>
            <person name="Pendleton A.L."/>
            <person name="Shaikh M.A."/>
            <person name="Suttiyut T."/>
            <person name="Ogas R."/>
            <person name="Tomko P."/>
            <person name="Gavelis G."/>
            <person name="Widhalm J.R."/>
            <person name="Wisecaver J.H."/>
        </authorList>
    </citation>
    <scope>NUCLEOTIDE SEQUENCE</scope>
    <source>
        <strain evidence="1">ECLA1</strain>
    </source>
</reference>
<proteinExistence type="predicted"/>
<sequence>MAASGISDNQWSSSMKRLVYLLNSSGESPVFFKTKLQEAKINLRSQHSKVNDSLK</sequence>
<keyword evidence="2" id="KW-1185">Reference proteome</keyword>